<evidence type="ECO:0000256" key="1">
    <source>
        <dbReference type="SAM" id="MobiDB-lite"/>
    </source>
</evidence>
<evidence type="ECO:0000313" key="3">
    <source>
        <dbReference type="Proteomes" id="UP000399805"/>
    </source>
</evidence>
<dbReference type="Proteomes" id="UP000399805">
    <property type="component" value="Unassembled WGS sequence"/>
</dbReference>
<organism evidence="2 3">
    <name type="scientific">Amycolatopsis camponoti</name>
    <dbReference type="NCBI Taxonomy" id="2606593"/>
    <lineage>
        <taxon>Bacteria</taxon>
        <taxon>Bacillati</taxon>
        <taxon>Actinomycetota</taxon>
        <taxon>Actinomycetes</taxon>
        <taxon>Pseudonocardiales</taxon>
        <taxon>Pseudonocardiaceae</taxon>
        <taxon>Amycolatopsis</taxon>
    </lineage>
</organism>
<dbReference type="EMBL" id="CABVGP010000001">
    <property type="protein sequence ID" value="VVJ17086.1"/>
    <property type="molecule type" value="Genomic_DNA"/>
</dbReference>
<feature type="region of interest" description="Disordered" evidence="1">
    <location>
        <begin position="1"/>
        <end position="25"/>
    </location>
</feature>
<evidence type="ECO:0000313" key="2">
    <source>
        <dbReference type="EMBL" id="VVJ17086.1"/>
    </source>
</evidence>
<accession>A0A6I8LNJ3</accession>
<dbReference type="AlphaFoldDB" id="A0A6I8LNJ3"/>
<sequence>MSPGCRHSGTARYAVRADGRDHRSGRTTFVTRKATAGSEVITPRFPA</sequence>
<protein>
    <submittedName>
        <fullName evidence="2">Uncharacterized protein</fullName>
    </submittedName>
</protein>
<feature type="compositionally biased region" description="Basic and acidic residues" evidence="1">
    <location>
        <begin position="15"/>
        <end position="24"/>
    </location>
</feature>
<proteinExistence type="predicted"/>
<name>A0A6I8LNJ3_9PSEU</name>
<reference evidence="2 3" key="1">
    <citation type="submission" date="2019-09" db="EMBL/GenBank/DDBJ databases">
        <authorList>
            <person name="Leyn A S."/>
        </authorList>
    </citation>
    <scope>NUCLEOTIDE SEQUENCE [LARGE SCALE GENOMIC DNA]</scope>
    <source>
        <strain evidence="2">AA231_1</strain>
    </source>
</reference>
<gene>
    <name evidence="2" type="ORF">AA23TX_02107</name>
</gene>
<keyword evidence="3" id="KW-1185">Reference proteome</keyword>